<reference evidence="3" key="1">
    <citation type="submission" date="2025-08" db="UniProtKB">
        <authorList>
            <consortium name="RefSeq"/>
        </authorList>
    </citation>
    <scope>IDENTIFICATION</scope>
    <source>
        <tissue evidence="3">Entire body</tissue>
    </source>
</reference>
<dbReference type="Gene3D" id="3.30.420.10">
    <property type="entry name" value="Ribonuclease H-like superfamily/Ribonuclease H"/>
    <property type="match status" value="1"/>
</dbReference>
<dbReference type="OrthoDB" id="6778955at2759"/>
<dbReference type="Pfam" id="PF18701">
    <property type="entry name" value="DUF5641"/>
    <property type="match status" value="1"/>
</dbReference>
<organism evidence="2 3">
    <name type="scientific">Agrilus planipennis</name>
    <name type="common">Emerald ash borer</name>
    <name type="synonym">Agrilus marcopoli</name>
    <dbReference type="NCBI Taxonomy" id="224129"/>
    <lineage>
        <taxon>Eukaryota</taxon>
        <taxon>Metazoa</taxon>
        <taxon>Ecdysozoa</taxon>
        <taxon>Arthropoda</taxon>
        <taxon>Hexapoda</taxon>
        <taxon>Insecta</taxon>
        <taxon>Pterygota</taxon>
        <taxon>Neoptera</taxon>
        <taxon>Endopterygota</taxon>
        <taxon>Coleoptera</taxon>
        <taxon>Polyphaga</taxon>
        <taxon>Elateriformia</taxon>
        <taxon>Buprestoidea</taxon>
        <taxon>Buprestidae</taxon>
        <taxon>Agrilinae</taxon>
        <taxon>Agrilus</taxon>
    </lineage>
</organism>
<dbReference type="RefSeq" id="XP_025830426.1">
    <property type="nucleotide sequence ID" value="XM_025974641.1"/>
</dbReference>
<dbReference type="SUPFAM" id="SSF53098">
    <property type="entry name" value="Ribonuclease H-like"/>
    <property type="match status" value="1"/>
</dbReference>
<dbReference type="GO" id="GO:0003676">
    <property type="term" value="F:nucleic acid binding"/>
    <property type="evidence" value="ECO:0007669"/>
    <property type="project" value="InterPro"/>
</dbReference>
<dbReference type="AlphaFoldDB" id="A0A7F5QYT6"/>
<keyword evidence="2" id="KW-1185">Reference proteome</keyword>
<dbReference type="InterPro" id="IPR036397">
    <property type="entry name" value="RNaseH_sf"/>
</dbReference>
<evidence type="ECO:0000259" key="1">
    <source>
        <dbReference type="Pfam" id="PF18701"/>
    </source>
</evidence>
<dbReference type="GeneID" id="108738361"/>
<evidence type="ECO:0000313" key="2">
    <source>
        <dbReference type="Proteomes" id="UP000192223"/>
    </source>
</evidence>
<proteinExistence type="predicted"/>
<dbReference type="InterPro" id="IPR040676">
    <property type="entry name" value="DUF5641"/>
</dbReference>
<name>A0A7F5QYT6_AGRPL</name>
<dbReference type="Proteomes" id="UP000192223">
    <property type="component" value="Unplaced"/>
</dbReference>
<dbReference type="InterPro" id="IPR012337">
    <property type="entry name" value="RNaseH-like_sf"/>
</dbReference>
<feature type="domain" description="DUF5641" evidence="1">
    <location>
        <begin position="108"/>
        <end position="190"/>
    </location>
</feature>
<evidence type="ECO:0000313" key="3">
    <source>
        <dbReference type="RefSeq" id="XP_025830426.1"/>
    </source>
</evidence>
<dbReference type="KEGG" id="apln:108738361"/>
<protein>
    <submittedName>
        <fullName evidence="3">Uncharacterized protein LOC108738361</fullName>
    </submittedName>
</protein>
<gene>
    <name evidence="3" type="primary">LOC108738361</name>
</gene>
<accession>A0A7F5QYT6</accession>
<sequence>MSNFLTVFQINWHFTPPLSPHFGGLWESTVKLFKHHMIRVVSDLLFTFEELNTFVIEVEAILNSRLITPISNDPNDPAPLTPGHFLIGDSLTSLPEADICSISSNRLSHWQHIQKVRQHFWNRWYKEYLNELNIHHKWTAGKPTVQENAIVLLKEETVPPVQWILGRIIKTYPGADGIIRTVTVKTAKSVKNLALLPIPENYLKNKEP</sequence>
<dbReference type="PANTHER" id="PTHR47331">
    <property type="entry name" value="PHD-TYPE DOMAIN-CONTAINING PROTEIN"/>
    <property type="match status" value="1"/>
</dbReference>
<dbReference type="InParanoid" id="A0A7F5QYT6"/>